<dbReference type="EMBL" id="CP003219">
    <property type="protein sequence ID" value="AEW92766.1"/>
    <property type="molecule type" value="Genomic_DNA"/>
</dbReference>
<name>F8JVZ6_STREN</name>
<evidence type="ECO:0000256" key="2">
    <source>
        <dbReference type="PIRNR" id="PIRNR001365"/>
    </source>
</evidence>
<dbReference type="CDD" id="cd00408">
    <property type="entry name" value="DHDPS-like"/>
    <property type="match status" value="1"/>
</dbReference>
<dbReference type="KEGG" id="sct:SCAT_0383"/>
<dbReference type="SUPFAM" id="SSF51569">
    <property type="entry name" value="Aldolase"/>
    <property type="match status" value="1"/>
</dbReference>
<dbReference type="HOGENOM" id="CLU_1037933_0_0_11"/>
<gene>
    <name evidence="5" type="ordered locus">SCATT_03950</name>
</gene>
<feature type="active site" description="Proton donor/acceptor" evidence="3">
    <location>
        <position position="131"/>
    </location>
</feature>
<dbReference type="GO" id="GO:0008747">
    <property type="term" value="F:N-acetylneuraminate lyase activity"/>
    <property type="evidence" value="ECO:0007669"/>
    <property type="project" value="TreeGrafter"/>
</dbReference>
<dbReference type="SMART" id="SM01130">
    <property type="entry name" value="DHDPS"/>
    <property type="match status" value="1"/>
</dbReference>
<evidence type="ECO:0000256" key="4">
    <source>
        <dbReference type="PIRSR" id="PIRSR001365-2"/>
    </source>
</evidence>
<dbReference type="eggNOG" id="COG0329">
    <property type="taxonomic scope" value="Bacteria"/>
</dbReference>
<evidence type="ECO:0000313" key="6">
    <source>
        <dbReference type="Proteomes" id="UP000007842"/>
    </source>
</evidence>
<dbReference type="SMR" id="F8JVZ6"/>
<reference evidence="6" key="1">
    <citation type="submission" date="2011-12" db="EMBL/GenBank/DDBJ databases">
        <title>Complete genome sequence of Streptomyces cattleya strain DSM 46488.</title>
        <authorList>
            <person name="Ou H.-Y."/>
            <person name="Li P."/>
            <person name="Zhao C."/>
            <person name="O'Hagan D."/>
            <person name="Deng Z."/>
        </authorList>
    </citation>
    <scope>NUCLEOTIDE SEQUENCE [LARGE SCALE GENOMIC DNA]</scope>
    <source>
        <strain evidence="6">ATCC 35852 / DSM 46488 / JCM 4925 / NBRC 14057 / NRRL 8057</strain>
    </source>
</reference>
<dbReference type="InterPro" id="IPR013785">
    <property type="entry name" value="Aldolase_TIM"/>
</dbReference>
<dbReference type="Proteomes" id="UP000007842">
    <property type="component" value="Chromosome"/>
</dbReference>
<dbReference type="RefSeq" id="WP_014141159.1">
    <property type="nucleotide sequence ID" value="NC_016111.1"/>
</dbReference>
<dbReference type="OrthoDB" id="9778880at2"/>
<feature type="active site" description="Schiff-base intermediate with substrate" evidence="3">
    <location>
        <position position="159"/>
    </location>
</feature>
<comment type="similarity">
    <text evidence="2">Belongs to the DapA family.</text>
</comment>
<dbReference type="InterPro" id="IPR002220">
    <property type="entry name" value="DapA-like"/>
</dbReference>
<sequence length="268" mass="28318">MFHGVTVALVTPLTGAGEVGRRDVARLVASVRPHVDALLPALSTGEGWALSDRQWHDMVEATVGCADGLPVLAGIEVATTHGTVRRARAAARLGARAVAATTPYGADVSQDEMYRHYARIADASGLPVVVYHESEISRNTIAFDTLLRICRLPSVVAVKDSAGDPLATRRLIAARPGVGVLQGLEHLVTSTPGVDGYVMALANLEPGLCAAMYRAPCAERAAELAAACARHGLDRPDWYRAVKSELRRRSILTSDATVDPGCPEGTPV</sequence>
<evidence type="ECO:0000256" key="3">
    <source>
        <dbReference type="PIRSR" id="PIRSR001365-1"/>
    </source>
</evidence>
<protein>
    <submittedName>
        <fullName evidence="5">Dihydrodipicolinate synthetase protein</fullName>
    </submittedName>
</protein>
<proteinExistence type="inferred from homology"/>
<keyword evidence="6" id="KW-1185">Reference proteome</keyword>
<keyword evidence="1 2" id="KW-0456">Lyase</keyword>
<dbReference type="PATRIC" id="fig|1003195.11.peg.2024"/>
<accession>G8WNK4</accession>
<dbReference type="KEGG" id="scy:SCATT_03950"/>
<dbReference type="STRING" id="1003195.SCATT_03950"/>
<evidence type="ECO:0000256" key="1">
    <source>
        <dbReference type="ARBA" id="ARBA00023239"/>
    </source>
</evidence>
<accession>F8JVZ6</accession>
<dbReference type="GO" id="GO:0019262">
    <property type="term" value="P:N-acetylneuraminate catabolic process"/>
    <property type="evidence" value="ECO:0007669"/>
    <property type="project" value="TreeGrafter"/>
</dbReference>
<dbReference type="GO" id="GO:0005829">
    <property type="term" value="C:cytosol"/>
    <property type="evidence" value="ECO:0007669"/>
    <property type="project" value="TreeGrafter"/>
</dbReference>
<evidence type="ECO:0000313" key="5">
    <source>
        <dbReference type="EMBL" id="AEW92766.1"/>
    </source>
</evidence>
<dbReference type="Gene3D" id="3.20.20.70">
    <property type="entry name" value="Aldolase class I"/>
    <property type="match status" value="1"/>
</dbReference>
<dbReference type="PANTHER" id="PTHR42849:SF1">
    <property type="entry name" value="N-ACETYLNEURAMINATE LYASE"/>
    <property type="match status" value="1"/>
</dbReference>
<dbReference type="Pfam" id="PF00701">
    <property type="entry name" value="DHDPS"/>
    <property type="match status" value="1"/>
</dbReference>
<feature type="binding site" evidence="4">
    <location>
        <position position="198"/>
    </location>
    <ligand>
        <name>pyruvate</name>
        <dbReference type="ChEBI" id="CHEBI:15361"/>
    </ligand>
</feature>
<organism evidence="5 6">
    <name type="scientific">Streptantibioticus cattleyicolor (strain ATCC 35852 / DSM 46488 / JCM 4925 / NBRC 14057 / NRRL 8057)</name>
    <name type="common">Streptomyces cattleya</name>
    <dbReference type="NCBI Taxonomy" id="1003195"/>
    <lineage>
        <taxon>Bacteria</taxon>
        <taxon>Bacillati</taxon>
        <taxon>Actinomycetota</taxon>
        <taxon>Actinomycetes</taxon>
        <taxon>Kitasatosporales</taxon>
        <taxon>Streptomycetaceae</taxon>
        <taxon>Streptantibioticus</taxon>
    </lineage>
</organism>
<dbReference type="AlphaFoldDB" id="F8JVZ6"/>
<dbReference type="PIRSF" id="PIRSF001365">
    <property type="entry name" value="DHDPS"/>
    <property type="match status" value="1"/>
</dbReference>
<dbReference type="PANTHER" id="PTHR42849">
    <property type="entry name" value="N-ACETYLNEURAMINATE LYASE"/>
    <property type="match status" value="1"/>
</dbReference>
<feature type="binding site" evidence="4">
    <location>
        <position position="44"/>
    </location>
    <ligand>
        <name>pyruvate</name>
        <dbReference type="ChEBI" id="CHEBI:15361"/>
    </ligand>
</feature>